<name>A0AA89KWP4_9LACO</name>
<evidence type="ECO:0000259" key="3">
    <source>
        <dbReference type="Pfam" id="PF20622"/>
    </source>
</evidence>
<sequence>MTMNQKNKLKFFTYGALLITLGGSLAAPTSAFATTQQTSTATSVATENAQTANNPSATSNQTKPNSIDIGEFGKMSYSGSAAGGLTVSGKQTRGNLALKLDISSLGSLALNDRTDYRIKLPEEFKALAQTDAFKRSISGEFHVSAGIGIGSVTDHIYSAGEITVDATRNELVFNNPAVSLIGLFPDTVLNLNMDLGQAVTNSGVHIDDAYDGAYHFKGGMITTGSIIDWRLGSRDSGVDLRLNQMDPGKDIPENTKPEINFDNNYKHSVPEGSVYDTAAALIGVSAYDKEDGWLTQKIQVVNNNVNTTKPGAYTVTYQVADTQGLTTVATAAVNVEKAADDFSLSPNRYNIGDSALTGLYGKNVAYVRLAVKNQMVANATLQNGQFMISGANKYITTKNEPVEVIAYDAHNVEQNRKLVMITGEEVKDFTLTANSYRIGDSTLTGSYGKDVYQVRLLVDGQVMTQASTSNGHYTFANVNKYISSKNQTVEVVAVDKTYQEQNRRTVQVTGEQARDYTLTANGYRLGNQTLTGSYGKDVYKVRLLVNGNVVAQADTKNGQYTFNNANKFVISKTQKIEVVAVDKNYREQNRKSVTVTGEDEKNYNLVANDYTLGDSTVAGSYGKDVYKVRLQLDGKTVAQAISTSGLFSVKNAKQFITDKKHKVEVVAVDKNYREQNRKTVKVLGEETKDYRLTADNYALGTSNLTGSFGKDVAKVRLVVNGQVVSQAKLKTGRYEFTEVNKFVTSNDDQVQVRAVNSQYETVNTINVTTSGTIVHDYALVTNEYLVGTNAITGTYGQDLAYVRIRNKKSNKILKQADLNKGNFAAKGMEELVAYGDQIEAVGVDNQYHEQAQAAVTVTNEGEEKHDYTLTGPDSFQVGTSQMIGTMGSDIHAVRLMLNGKVVKNAVLNSATGTYALKGLDNIEMTVTDKLEIVGVDAGYKVQATKLVNIVE</sequence>
<accession>A0AA89KWP4</accession>
<comment type="caution">
    <text evidence="4">The sequence shown here is derived from an EMBL/GenBank/DDBJ whole genome shotgun (WGS) entry which is preliminary data.</text>
</comment>
<dbReference type="InterPro" id="IPR032179">
    <property type="entry name" value="Cry22Aa_Ig-like"/>
</dbReference>
<feature type="domain" description="Bacterial Ig" evidence="3">
    <location>
        <begin position="606"/>
        <end position="682"/>
    </location>
</feature>
<dbReference type="InterPro" id="IPR013783">
    <property type="entry name" value="Ig-like_fold"/>
</dbReference>
<feature type="chain" id="PRO_5041680737" description="Ig-like domain (Group 3)" evidence="1">
    <location>
        <begin position="34"/>
        <end position="951"/>
    </location>
</feature>
<proteinExistence type="predicted"/>
<dbReference type="Pfam" id="PF20622">
    <property type="entry name" value="Big_15"/>
    <property type="match status" value="5"/>
</dbReference>
<evidence type="ECO:0000313" key="5">
    <source>
        <dbReference type="Proteomes" id="UP000050823"/>
    </source>
</evidence>
<organism evidence="4 5">
    <name type="scientific">Latilactobacillus graminis DSM 20719</name>
    <dbReference type="NCBI Taxonomy" id="1423752"/>
    <lineage>
        <taxon>Bacteria</taxon>
        <taxon>Bacillati</taxon>
        <taxon>Bacillota</taxon>
        <taxon>Bacilli</taxon>
        <taxon>Lactobacillales</taxon>
        <taxon>Lactobacillaceae</taxon>
        <taxon>Latilactobacillus</taxon>
    </lineage>
</organism>
<feature type="domain" description="Bacterial Ig" evidence="3">
    <location>
        <begin position="344"/>
        <end position="422"/>
    </location>
</feature>
<feature type="domain" description="Bacterial Ig" evidence="3">
    <location>
        <begin position="517"/>
        <end position="596"/>
    </location>
</feature>
<evidence type="ECO:0000256" key="1">
    <source>
        <dbReference type="SAM" id="SignalP"/>
    </source>
</evidence>
<evidence type="ECO:0008006" key="6">
    <source>
        <dbReference type="Google" id="ProtNLM"/>
    </source>
</evidence>
<feature type="domain" description="Bacterial Ig" evidence="3">
    <location>
        <begin position="430"/>
        <end position="509"/>
    </location>
</feature>
<keyword evidence="1" id="KW-0732">Signal</keyword>
<dbReference type="AlphaFoldDB" id="A0AA89KWP4"/>
<evidence type="ECO:0000313" key="4">
    <source>
        <dbReference type="EMBL" id="KRM21192.1"/>
    </source>
</evidence>
<dbReference type="Gene3D" id="2.60.40.10">
    <property type="entry name" value="Immunoglobulins"/>
    <property type="match status" value="1"/>
</dbReference>
<dbReference type="EMBL" id="AYZB01000058">
    <property type="protein sequence ID" value="KRM21192.1"/>
    <property type="molecule type" value="Genomic_DNA"/>
</dbReference>
<feature type="domain" description="Pesticidal crystal protein Cry22Aa Ig-like" evidence="2">
    <location>
        <begin position="282"/>
        <end position="335"/>
    </location>
</feature>
<feature type="signal peptide" evidence="1">
    <location>
        <begin position="1"/>
        <end position="33"/>
    </location>
</feature>
<feature type="domain" description="Bacterial Ig" evidence="3">
    <location>
        <begin position="692"/>
        <end position="768"/>
    </location>
</feature>
<reference evidence="4 5" key="1">
    <citation type="journal article" date="2015" name="Genome Announc.">
        <title>Expanding the biotechnology potential of lactobacilli through comparative genomics of 213 strains and associated genera.</title>
        <authorList>
            <person name="Sun Z."/>
            <person name="Harris H.M."/>
            <person name="McCann A."/>
            <person name="Guo C."/>
            <person name="Argimon S."/>
            <person name="Zhang W."/>
            <person name="Yang X."/>
            <person name="Jeffery I.B."/>
            <person name="Cooney J.C."/>
            <person name="Kagawa T.F."/>
            <person name="Liu W."/>
            <person name="Song Y."/>
            <person name="Salvetti E."/>
            <person name="Wrobel A."/>
            <person name="Rasinkangas P."/>
            <person name="Parkhill J."/>
            <person name="Rea M.C."/>
            <person name="O'Sullivan O."/>
            <person name="Ritari J."/>
            <person name="Douillard F.P."/>
            <person name="Paul Ross R."/>
            <person name="Yang R."/>
            <person name="Briner A.E."/>
            <person name="Felis G.E."/>
            <person name="de Vos W.M."/>
            <person name="Barrangou R."/>
            <person name="Klaenhammer T.R."/>
            <person name="Caufield P.W."/>
            <person name="Cui Y."/>
            <person name="Zhang H."/>
            <person name="O'Toole P.W."/>
        </authorList>
    </citation>
    <scope>NUCLEOTIDE SEQUENCE [LARGE SCALE GENOMIC DNA]</scope>
    <source>
        <strain evidence="4 5">DSM 20719</strain>
    </source>
</reference>
<protein>
    <recommendedName>
        <fullName evidence="6">Ig-like domain (Group 3)</fullName>
    </recommendedName>
</protein>
<dbReference type="Proteomes" id="UP000050823">
    <property type="component" value="Unassembled WGS sequence"/>
</dbReference>
<dbReference type="InterPro" id="IPR046746">
    <property type="entry name" value="Big_15"/>
</dbReference>
<evidence type="ECO:0000259" key="2">
    <source>
        <dbReference type="Pfam" id="PF16403"/>
    </source>
</evidence>
<gene>
    <name evidence="4" type="ORF">FC90_GL001729</name>
</gene>
<dbReference type="Pfam" id="PF16403">
    <property type="entry name" value="Bact_surface_Ig-like"/>
    <property type="match status" value="1"/>
</dbReference>